<reference evidence="3" key="1">
    <citation type="submission" date="2016-08" db="EMBL/GenBank/DDBJ databases">
        <authorList>
            <person name="Varghese N."/>
            <person name="Submissions Spin"/>
        </authorList>
    </citation>
    <scope>NUCLEOTIDE SEQUENCE [LARGE SCALE GENOMIC DNA]</scope>
    <source>
        <strain evidence="3">HAMBI 2975</strain>
    </source>
</reference>
<evidence type="ECO:0000313" key="3">
    <source>
        <dbReference type="Proteomes" id="UP000199101"/>
    </source>
</evidence>
<keyword evidence="1" id="KW-0732">Signal</keyword>
<dbReference type="AlphaFoldDB" id="A0A1C3V4H3"/>
<dbReference type="RefSeq" id="WP_092710762.1">
    <property type="nucleotide sequence ID" value="NZ_FMAG01000002.1"/>
</dbReference>
<evidence type="ECO:0000256" key="1">
    <source>
        <dbReference type="SAM" id="SignalP"/>
    </source>
</evidence>
<keyword evidence="3" id="KW-1185">Reference proteome</keyword>
<dbReference type="EMBL" id="FMAG01000002">
    <property type="protein sequence ID" value="SCB22686.1"/>
    <property type="molecule type" value="Genomic_DNA"/>
</dbReference>
<proteinExistence type="predicted"/>
<gene>
    <name evidence="2" type="ORF">GA0061103_3218</name>
</gene>
<name>A0A1C3V4H3_9HYPH</name>
<feature type="signal peptide" evidence="1">
    <location>
        <begin position="1"/>
        <end position="21"/>
    </location>
</feature>
<evidence type="ECO:0000313" key="2">
    <source>
        <dbReference type="EMBL" id="SCB22686.1"/>
    </source>
</evidence>
<feature type="chain" id="PRO_5008683856" evidence="1">
    <location>
        <begin position="22"/>
        <end position="85"/>
    </location>
</feature>
<accession>A0A1C3V4H3</accession>
<sequence>MKPFIALLLVAPLLAACNTSAALQPIPGSITYGGQPHMKLTKSPPGAQFQHHFTNQWGEDVVETYIVQPDRSLKLVNREIMTPEG</sequence>
<dbReference type="PROSITE" id="PS51257">
    <property type="entry name" value="PROKAR_LIPOPROTEIN"/>
    <property type="match status" value="1"/>
</dbReference>
<dbReference type="Proteomes" id="UP000199101">
    <property type="component" value="Unassembled WGS sequence"/>
</dbReference>
<dbReference type="OrthoDB" id="8279531at2"/>
<organism evidence="2 3">
    <name type="scientific">Rhizobium multihospitium</name>
    <dbReference type="NCBI Taxonomy" id="410764"/>
    <lineage>
        <taxon>Bacteria</taxon>
        <taxon>Pseudomonadati</taxon>
        <taxon>Pseudomonadota</taxon>
        <taxon>Alphaproteobacteria</taxon>
        <taxon>Hyphomicrobiales</taxon>
        <taxon>Rhizobiaceae</taxon>
        <taxon>Rhizobium/Agrobacterium group</taxon>
        <taxon>Rhizobium</taxon>
    </lineage>
</organism>
<protein>
    <submittedName>
        <fullName evidence="2">Uncharacterized protein</fullName>
    </submittedName>
</protein>